<reference evidence="1" key="1">
    <citation type="submission" date="2021-02" db="EMBL/GenBank/DDBJ databases">
        <authorList>
            <person name="Nowell W R."/>
        </authorList>
    </citation>
    <scope>NUCLEOTIDE SEQUENCE</scope>
</reference>
<dbReference type="OrthoDB" id="194386at2759"/>
<sequence length="102" mass="11318">FLGEEVIKLVLEFQMRQPKVLEIGTGAGYMAILAVLNGASHATVEELEILERALMDSFYKSLDQYLKSANQYLNPDGGRLFIGFSITAGYKQISDDIAKNDN</sequence>
<dbReference type="SUPFAM" id="SSF53335">
    <property type="entry name" value="S-adenosyl-L-methionine-dependent methyltransferases"/>
    <property type="match status" value="1"/>
</dbReference>
<feature type="non-terminal residue" evidence="1">
    <location>
        <position position="1"/>
    </location>
</feature>
<dbReference type="AlphaFoldDB" id="A0A815W7Z3"/>
<name>A0A815W7Z3_9BILA</name>
<organism evidence="1 3">
    <name type="scientific">Didymodactylos carnosus</name>
    <dbReference type="NCBI Taxonomy" id="1234261"/>
    <lineage>
        <taxon>Eukaryota</taxon>
        <taxon>Metazoa</taxon>
        <taxon>Spiralia</taxon>
        <taxon>Gnathifera</taxon>
        <taxon>Rotifera</taxon>
        <taxon>Eurotatoria</taxon>
        <taxon>Bdelloidea</taxon>
        <taxon>Philodinida</taxon>
        <taxon>Philodinidae</taxon>
        <taxon>Didymodactylos</taxon>
    </lineage>
</organism>
<evidence type="ECO:0000313" key="2">
    <source>
        <dbReference type="EMBL" id="CAF4398747.1"/>
    </source>
</evidence>
<gene>
    <name evidence="1" type="ORF">GPM918_LOCUS38493</name>
    <name evidence="2" type="ORF">SRO942_LOCUS39319</name>
</gene>
<proteinExistence type="predicted"/>
<protein>
    <submittedName>
        <fullName evidence="1">Uncharacterized protein</fullName>
    </submittedName>
</protein>
<dbReference type="EMBL" id="CAJOBC010091218">
    <property type="protein sequence ID" value="CAF4398747.1"/>
    <property type="molecule type" value="Genomic_DNA"/>
</dbReference>
<dbReference type="EMBL" id="CAJNOQ010025596">
    <property type="protein sequence ID" value="CAF1538653.1"/>
    <property type="molecule type" value="Genomic_DNA"/>
</dbReference>
<accession>A0A815W7Z3</accession>
<evidence type="ECO:0000313" key="3">
    <source>
        <dbReference type="Proteomes" id="UP000663829"/>
    </source>
</evidence>
<keyword evidence="3" id="KW-1185">Reference proteome</keyword>
<evidence type="ECO:0000313" key="1">
    <source>
        <dbReference type="EMBL" id="CAF1538653.1"/>
    </source>
</evidence>
<comment type="caution">
    <text evidence="1">The sequence shown here is derived from an EMBL/GenBank/DDBJ whole genome shotgun (WGS) entry which is preliminary data.</text>
</comment>
<dbReference type="Proteomes" id="UP000681722">
    <property type="component" value="Unassembled WGS sequence"/>
</dbReference>
<dbReference type="Proteomes" id="UP000663829">
    <property type="component" value="Unassembled WGS sequence"/>
</dbReference>
<dbReference type="InterPro" id="IPR029063">
    <property type="entry name" value="SAM-dependent_MTases_sf"/>
</dbReference>